<dbReference type="InterPro" id="IPR038279">
    <property type="entry name" value="Ndc10_dom2_sf"/>
</dbReference>
<evidence type="ECO:0008006" key="3">
    <source>
        <dbReference type="Google" id="ProtNLM"/>
    </source>
</evidence>
<reference evidence="2" key="1">
    <citation type="submission" date="2017-03" db="EMBL/GenBank/DDBJ databases">
        <title>Phytopthora megakarya and P. palmivora, two closely related causual agents of cacao black pod achieved similar genome size and gene model numbers by different mechanisms.</title>
        <authorList>
            <person name="Ali S."/>
            <person name="Shao J."/>
            <person name="Larry D.J."/>
            <person name="Kronmiller B."/>
            <person name="Shen D."/>
            <person name="Strem M.D."/>
            <person name="Melnick R.L."/>
            <person name="Guiltinan M.J."/>
            <person name="Tyler B.M."/>
            <person name="Meinhardt L.W."/>
            <person name="Bailey B.A."/>
        </authorList>
    </citation>
    <scope>NUCLEOTIDE SEQUENCE [LARGE SCALE GENOMIC DNA]</scope>
    <source>
        <strain evidence="2">zdho120</strain>
    </source>
</reference>
<accession>A0A225UX71</accession>
<keyword evidence="2" id="KW-1185">Reference proteome</keyword>
<evidence type="ECO:0000313" key="2">
    <source>
        <dbReference type="Proteomes" id="UP000198211"/>
    </source>
</evidence>
<organism evidence="1 2">
    <name type="scientific">Phytophthora megakarya</name>
    <dbReference type="NCBI Taxonomy" id="4795"/>
    <lineage>
        <taxon>Eukaryota</taxon>
        <taxon>Sar</taxon>
        <taxon>Stramenopiles</taxon>
        <taxon>Oomycota</taxon>
        <taxon>Peronosporomycetes</taxon>
        <taxon>Peronosporales</taxon>
        <taxon>Peronosporaceae</taxon>
        <taxon>Phytophthora</taxon>
    </lineage>
</organism>
<dbReference type="AlphaFoldDB" id="A0A225UX71"/>
<gene>
    <name evidence="1" type="ORF">PHMEG_00032054</name>
</gene>
<proteinExistence type="predicted"/>
<dbReference type="EMBL" id="NBNE01010482">
    <property type="protein sequence ID" value="OWY97418.1"/>
    <property type="molecule type" value="Genomic_DNA"/>
</dbReference>
<comment type="caution">
    <text evidence="1">The sequence shown here is derived from an EMBL/GenBank/DDBJ whole genome shotgun (WGS) entry which is preliminary data.</text>
</comment>
<protein>
    <recommendedName>
        <fullName evidence="3">Ndc10 domain-containing protein</fullName>
    </recommendedName>
</protein>
<dbReference type="Proteomes" id="UP000198211">
    <property type="component" value="Unassembled WGS sequence"/>
</dbReference>
<name>A0A225UX71_9STRA</name>
<dbReference type="OrthoDB" id="2205501at2759"/>
<dbReference type="GO" id="GO:0003677">
    <property type="term" value="F:DNA binding"/>
    <property type="evidence" value="ECO:0007669"/>
    <property type="project" value="InterPro"/>
</dbReference>
<dbReference type="Gene3D" id="1.10.443.20">
    <property type="entry name" value="Centromere DNA-binding protein complex CBF3 subunit, domain 2"/>
    <property type="match status" value="1"/>
</dbReference>
<evidence type="ECO:0000313" key="1">
    <source>
        <dbReference type="EMBL" id="OWY97418.1"/>
    </source>
</evidence>
<sequence>MADLGGASESQIRRLGRWNNNQSMEKCYLTSLPREAMRTLAGFEPNRGSFFGSMPCSCKALHRIIRLGNTQVIGQQNFWSINMLRHKLWTRWRTRQNNVSRKPSE</sequence>